<evidence type="ECO:0000313" key="2">
    <source>
        <dbReference type="Proteomes" id="UP000217277"/>
    </source>
</evidence>
<evidence type="ECO:0000313" key="1">
    <source>
        <dbReference type="EMBL" id="ATC81888.1"/>
    </source>
</evidence>
<organism evidence="1 2">
    <name type="scientific">Pseudoalteromonas agarivorans DSM 14585</name>
    <dbReference type="NCBI Taxonomy" id="1312369"/>
    <lineage>
        <taxon>Bacteria</taxon>
        <taxon>Pseudomonadati</taxon>
        <taxon>Pseudomonadota</taxon>
        <taxon>Gammaproteobacteria</taxon>
        <taxon>Alteromonadales</taxon>
        <taxon>Pseudoalteromonadaceae</taxon>
        <taxon>Pseudoalteromonas</taxon>
    </lineage>
</organism>
<dbReference type="Proteomes" id="UP000217277">
    <property type="component" value="Chromosome I"/>
</dbReference>
<sequence>MLLALNLIYMLFVEFYIHILLLFRFINSQCSLFSGLTSHYVAPLKMKW</sequence>
<accession>A0ACA8DVC7</accession>
<proteinExistence type="predicted"/>
<name>A0ACA8DVC7_9GAMM</name>
<keyword evidence="2" id="KW-1185">Reference proteome</keyword>
<gene>
    <name evidence="1" type="ORF">PAGA_a1487</name>
</gene>
<dbReference type="EMBL" id="CP011011">
    <property type="protein sequence ID" value="ATC81888.1"/>
    <property type="molecule type" value="Genomic_DNA"/>
</dbReference>
<reference evidence="1" key="1">
    <citation type="submission" date="2015-03" db="EMBL/GenBank/DDBJ databases">
        <authorList>
            <person name="Xie B.-B."/>
            <person name="Rong J.-C."/>
            <person name="Qin Q.-L."/>
            <person name="Zhang Y.-Z."/>
        </authorList>
    </citation>
    <scope>NUCLEOTIDE SEQUENCE</scope>
    <source>
        <strain evidence="1">DSM 14585</strain>
    </source>
</reference>
<protein>
    <submittedName>
        <fullName evidence="1">Uncharacterized protein</fullName>
    </submittedName>
</protein>